<protein>
    <submittedName>
        <fullName evidence="1">Uncharacterized protein</fullName>
    </submittedName>
</protein>
<dbReference type="EMBL" id="JBHTIS010000307">
    <property type="protein sequence ID" value="MFD1045458.1"/>
    <property type="molecule type" value="Genomic_DNA"/>
</dbReference>
<keyword evidence="2" id="KW-1185">Reference proteome</keyword>
<sequence>MIDFADPVGAATYARQHVRPDERLLWATHGRILNYDVRGLTPQGKPKPSVLSRVGEGVLDAVFDGDDSSDAHPDPHVVAFGRHVPQFLTGLPADYSFTRVWALTTQRLMVLQEVRATPPPEPDGGGSFLSKAVRFGKEVADIFTDRTKTYGRHKEAEPVQILDTTVRTEVHRSAITGFEVANLLDGTGVDFLLDGRQEPEMFTWMLALTNGTA</sequence>
<name>A0ABW3M451_9PSEU</name>
<proteinExistence type="predicted"/>
<accession>A0ABW3M451</accession>
<dbReference type="Proteomes" id="UP001597045">
    <property type="component" value="Unassembled WGS sequence"/>
</dbReference>
<comment type="caution">
    <text evidence="1">The sequence shown here is derived from an EMBL/GenBank/DDBJ whole genome shotgun (WGS) entry which is preliminary data.</text>
</comment>
<reference evidence="2" key="1">
    <citation type="journal article" date="2019" name="Int. J. Syst. Evol. Microbiol.">
        <title>The Global Catalogue of Microorganisms (GCM) 10K type strain sequencing project: providing services to taxonomists for standard genome sequencing and annotation.</title>
        <authorList>
            <consortium name="The Broad Institute Genomics Platform"/>
            <consortium name="The Broad Institute Genome Sequencing Center for Infectious Disease"/>
            <person name="Wu L."/>
            <person name="Ma J."/>
        </authorList>
    </citation>
    <scope>NUCLEOTIDE SEQUENCE [LARGE SCALE GENOMIC DNA]</scope>
    <source>
        <strain evidence="2">JCM 31486</strain>
    </source>
</reference>
<organism evidence="1 2">
    <name type="scientific">Kibdelosporangium lantanae</name>
    <dbReference type="NCBI Taxonomy" id="1497396"/>
    <lineage>
        <taxon>Bacteria</taxon>
        <taxon>Bacillati</taxon>
        <taxon>Actinomycetota</taxon>
        <taxon>Actinomycetes</taxon>
        <taxon>Pseudonocardiales</taxon>
        <taxon>Pseudonocardiaceae</taxon>
        <taxon>Kibdelosporangium</taxon>
    </lineage>
</organism>
<gene>
    <name evidence="1" type="ORF">ACFQ1S_07595</name>
</gene>
<evidence type="ECO:0000313" key="2">
    <source>
        <dbReference type="Proteomes" id="UP001597045"/>
    </source>
</evidence>
<evidence type="ECO:0000313" key="1">
    <source>
        <dbReference type="EMBL" id="MFD1045458.1"/>
    </source>
</evidence>